<dbReference type="PROSITE" id="PS50994">
    <property type="entry name" value="INTEGRASE"/>
    <property type="match status" value="1"/>
</dbReference>
<reference evidence="3 4" key="1">
    <citation type="submission" date="2016-03" db="EMBL/GenBank/DDBJ databases">
        <title>Cyphomyrmex costatus WGS genome.</title>
        <authorList>
            <person name="Nygaard S."/>
            <person name="Hu H."/>
            <person name="Boomsma J."/>
            <person name="Zhang G."/>
        </authorList>
    </citation>
    <scope>NUCLEOTIDE SEQUENCE [LARGE SCALE GENOMIC DNA]</scope>
    <source>
        <strain evidence="3">MS0001</strain>
        <tissue evidence="3">Whole body</tissue>
    </source>
</reference>
<evidence type="ECO:0000313" key="4">
    <source>
        <dbReference type="Proteomes" id="UP000078542"/>
    </source>
</evidence>
<dbReference type="PANTHER" id="PTHR37984:SF5">
    <property type="entry name" value="PROTEIN NYNRIN-LIKE"/>
    <property type="match status" value="1"/>
</dbReference>
<feature type="compositionally biased region" description="Acidic residues" evidence="1">
    <location>
        <begin position="269"/>
        <end position="290"/>
    </location>
</feature>
<dbReference type="EMBL" id="KQ976794">
    <property type="protein sequence ID" value="KYN08264.1"/>
    <property type="molecule type" value="Genomic_DNA"/>
</dbReference>
<dbReference type="Gene3D" id="3.30.420.10">
    <property type="entry name" value="Ribonuclease H-like superfamily/Ribonuclease H"/>
    <property type="match status" value="1"/>
</dbReference>
<evidence type="ECO:0000313" key="3">
    <source>
        <dbReference type="EMBL" id="KYN08264.1"/>
    </source>
</evidence>
<name>A0A151IQ25_9HYME</name>
<organism evidence="3 4">
    <name type="scientific">Cyphomyrmex costatus</name>
    <dbReference type="NCBI Taxonomy" id="456900"/>
    <lineage>
        <taxon>Eukaryota</taxon>
        <taxon>Metazoa</taxon>
        <taxon>Ecdysozoa</taxon>
        <taxon>Arthropoda</taxon>
        <taxon>Hexapoda</taxon>
        <taxon>Insecta</taxon>
        <taxon>Pterygota</taxon>
        <taxon>Neoptera</taxon>
        <taxon>Endopterygota</taxon>
        <taxon>Hymenoptera</taxon>
        <taxon>Apocrita</taxon>
        <taxon>Aculeata</taxon>
        <taxon>Formicoidea</taxon>
        <taxon>Formicidae</taxon>
        <taxon>Myrmicinae</taxon>
        <taxon>Cyphomyrmex</taxon>
    </lineage>
</organism>
<dbReference type="InterPro" id="IPR012337">
    <property type="entry name" value="RNaseH-like_sf"/>
</dbReference>
<accession>A0A151IQ25</accession>
<dbReference type="SUPFAM" id="SSF53098">
    <property type="entry name" value="Ribonuclease H-like"/>
    <property type="match status" value="1"/>
</dbReference>
<dbReference type="InterPro" id="IPR036397">
    <property type="entry name" value="RNaseH_sf"/>
</dbReference>
<sequence length="290" mass="33117">MKALRRATAPIIAGAIKNRIILRHGCPENIISNNGTQFKSKQLDKLLATHEIRHTYTPAYAPHCNPVERTNRTVKTMIAQYVQRNHRDWDDRIPELQFAFNSAHHDATGYTPAYINLGRELLSPVNAKDACKSIAPPPDATRRHLEEAYELVRINLAQAFQRQQHYTLMYYDLRRRPWKPRIGEQVYKREHPLSNKAAAFNAKLAPKFKGPLEVRRVVSPVIYDLRDTNGRWYRYVHIQDLKPAPPPSADTADDEANETDLEDHNSDVTDIDDSTASENEGQDSDGSEDA</sequence>
<dbReference type="InterPro" id="IPR050951">
    <property type="entry name" value="Retrovirus_Pol_polyprotein"/>
</dbReference>
<dbReference type="InterPro" id="IPR001584">
    <property type="entry name" value="Integrase_cat-core"/>
</dbReference>
<feature type="domain" description="Integrase catalytic" evidence="2">
    <location>
        <begin position="1"/>
        <end position="120"/>
    </location>
</feature>
<feature type="region of interest" description="Disordered" evidence="1">
    <location>
        <begin position="242"/>
        <end position="290"/>
    </location>
</feature>
<keyword evidence="4" id="KW-1185">Reference proteome</keyword>
<dbReference type="STRING" id="456900.A0A151IQ25"/>
<dbReference type="GO" id="GO:0003676">
    <property type="term" value="F:nucleic acid binding"/>
    <property type="evidence" value="ECO:0007669"/>
    <property type="project" value="InterPro"/>
</dbReference>
<evidence type="ECO:0000259" key="2">
    <source>
        <dbReference type="PROSITE" id="PS50994"/>
    </source>
</evidence>
<dbReference type="AlphaFoldDB" id="A0A151IQ25"/>
<dbReference type="GO" id="GO:0015074">
    <property type="term" value="P:DNA integration"/>
    <property type="evidence" value="ECO:0007669"/>
    <property type="project" value="InterPro"/>
</dbReference>
<protein>
    <submittedName>
        <fullName evidence="3">Uncharacterized protein K02A2.6</fullName>
    </submittedName>
</protein>
<gene>
    <name evidence="3" type="ORF">ALC62_00759</name>
</gene>
<feature type="compositionally biased region" description="Acidic residues" evidence="1">
    <location>
        <begin position="251"/>
        <end position="261"/>
    </location>
</feature>
<dbReference type="PANTHER" id="PTHR37984">
    <property type="entry name" value="PROTEIN CBG26694"/>
    <property type="match status" value="1"/>
</dbReference>
<evidence type="ECO:0000256" key="1">
    <source>
        <dbReference type="SAM" id="MobiDB-lite"/>
    </source>
</evidence>
<proteinExistence type="predicted"/>
<dbReference type="Proteomes" id="UP000078542">
    <property type="component" value="Unassembled WGS sequence"/>
</dbReference>